<name>A0ABS5WFB9_9FLAO</name>
<gene>
    <name evidence="1" type="ORF">HW347_11740</name>
</gene>
<keyword evidence="2" id="KW-1185">Reference proteome</keyword>
<sequence length="62" mass="7083">MGVEKEGDAFSFVPYEVTLGTEDNEWVAVNFLMEIDSQSKFAFINGYFLMTEMKKGEAEHSH</sequence>
<proteinExistence type="predicted"/>
<evidence type="ECO:0000313" key="1">
    <source>
        <dbReference type="EMBL" id="MBT2161939.1"/>
    </source>
</evidence>
<protein>
    <submittedName>
        <fullName evidence="1">Uncharacterized protein</fullName>
    </submittedName>
</protein>
<organism evidence="1 2">
    <name type="scientific">Zobellia barbeyronii</name>
    <dbReference type="NCBI Taxonomy" id="2748009"/>
    <lineage>
        <taxon>Bacteria</taxon>
        <taxon>Pseudomonadati</taxon>
        <taxon>Bacteroidota</taxon>
        <taxon>Flavobacteriia</taxon>
        <taxon>Flavobacteriales</taxon>
        <taxon>Flavobacteriaceae</taxon>
        <taxon>Zobellia</taxon>
    </lineage>
</organism>
<comment type="caution">
    <text evidence="1">The sequence shown here is derived from an EMBL/GenBank/DDBJ whole genome shotgun (WGS) entry which is preliminary data.</text>
</comment>
<dbReference type="EMBL" id="JACATN010000003">
    <property type="protein sequence ID" value="MBT2161939.1"/>
    <property type="molecule type" value="Genomic_DNA"/>
</dbReference>
<evidence type="ECO:0000313" key="2">
    <source>
        <dbReference type="Proteomes" id="UP000740413"/>
    </source>
</evidence>
<reference evidence="2" key="1">
    <citation type="submission" date="2023-07" db="EMBL/GenBank/DDBJ databases">
        <title>Zobellia barbeyronii sp. nov., a new marine flavobacterium, isolated from green and red algae.</title>
        <authorList>
            <person name="Nedashkovskaya O.I."/>
            <person name="Otstavnykh N."/>
            <person name="Zhukova N."/>
            <person name="Guzev K."/>
            <person name="Chausova V."/>
            <person name="Tekutyeva L."/>
            <person name="Mikhailov V."/>
            <person name="Isaeva M."/>
        </authorList>
    </citation>
    <scope>NUCLEOTIDE SEQUENCE [LARGE SCALE GENOMIC DNA]</scope>
    <source>
        <strain evidence="2">KMM 6746</strain>
    </source>
</reference>
<dbReference type="RefSeq" id="WP_214612022.1">
    <property type="nucleotide sequence ID" value="NZ_JACATN010000003.1"/>
</dbReference>
<accession>A0ABS5WFB9</accession>
<dbReference type="Proteomes" id="UP000740413">
    <property type="component" value="Unassembled WGS sequence"/>
</dbReference>